<sequence length="501" mass="56122">MISHITLPYKHWKVYDPVQYGIFDENGMALSQRVNLPLDQQNLISGAPPLPNPEAIFPNMHWNKWLRDRGVAIMLDNTNEFAGAITSPRKGLGLKQGASNAGQYSLENDIDWERLAGLKGFETHIIGVGRYGIPASRMFGDNINPSSEIYGGGGNVFFHLVFFYGEETLFNGRLNIAAGRMSMLWDYSNSPIYCNFMNNAFCGNPKTSTDSYTRSSYPGTDWGIRVRGRPTNNIYIQVGAYFPDRGIYTTHENRTGFKFNGAEISGVQIPVEVGWEPQFGADRLQGHYKVGAAPDTSRHFLGVYNPPDARNNAKANMYTPDGFLVPGTGRLRHFGWGIWALADQMILRHHTRDTMEGGLIAFAGAYWNNPSTSMRGKLYEVGLVDTGFWPSRPLDTVGVAFSYTGSDRYTRRAQAFQMAHGMSPPNGTPFWNNVGDTASGPLMWGSYGNQRWGSTLEAMYRIHVTRGVTFAPDFQYYFHPGMQRRLKDAAMLGFKSHIQLF</sequence>
<evidence type="ECO:0000313" key="4">
    <source>
        <dbReference type="Proteomes" id="UP000315037"/>
    </source>
</evidence>
<dbReference type="Proteomes" id="UP000315037">
    <property type="component" value="Unassembled WGS sequence"/>
</dbReference>
<accession>A0A506UMK9</accession>
<proteinExistence type="inferred from homology"/>
<dbReference type="GO" id="GO:0008643">
    <property type="term" value="P:carbohydrate transport"/>
    <property type="evidence" value="ECO:0007669"/>
    <property type="project" value="InterPro"/>
</dbReference>
<dbReference type="GO" id="GO:0015288">
    <property type="term" value="F:porin activity"/>
    <property type="evidence" value="ECO:0007669"/>
    <property type="project" value="InterPro"/>
</dbReference>
<dbReference type="InterPro" id="IPR038673">
    <property type="entry name" value="OprB_sf"/>
</dbReference>
<name>A0A506UMK9_9PROT</name>
<keyword evidence="4" id="KW-1185">Reference proteome</keyword>
<gene>
    <name evidence="3" type="ORF">E3202_06375</name>
</gene>
<protein>
    <submittedName>
        <fullName evidence="3">Carbohydrate porin</fullName>
    </submittedName>
</protein>
<dbReference type="Pfam" id="PF04966">
    <property type="entry name" value="OprB"/>
    <property type="match status" value="1"/>
</dbReference>
<dbReference type="Gene3D" id="2.40.160.180">
    <property type="entry name" value="Carbohydrate-selective porin OprB"/>
    <property type="match status" value="1"/>
</dbReference>
<evidence type="ECO:0000313" key="3">
    <source>
        <dbReference type="EMBL" id="TPW34555.1"/>
    </source>
</evidence>
<reference evidence="3 4" key="1">
    <citation type="submission" date="2019-03" db="EMBL/GenBank/DDBJ databases">
        <title>The complete genome sequence of Neokomagataea sp. Jb2 NBRC113641.</title>
        <authorList>
            <person name="Chua K.-O."/>
            <person name="Chan K.-G."/>
            <person name="See-Too W.-S."/>
        </authorList>
    </citation>
    <scope>NUCLEOTIDE SEQUENCE [LARGE SCALE GENOMIC DNA]</scope>
    <source>
        <strain evidence="3 4">Jb2</strain>
    </source>
</reference>
<dbReference type="PANTHER" id="PTHR37944:SF1">
    <property type="entry name" value="PORIN B"/>
    <property type="match status" value="1"/>
</dbReference>
<organism evidence="3 4">
    <name type="scientific">Oecophyllibacter saccharovorans</name>
    <dbReference type="NCBI Taxonomy" id="2558360"/>
    <lineage>
        <taxon>Bacteria</taxon>
        <taxon>Pseudomonadati</taxon>
        <taxon>Pseudomonadota</taxon>
        <taxon>Alphaproteobacteria</taxon>
        <taxon>Acetobacterales</taxon>
        <taxon>Acetobacteraceae</taxon>
        <taxon>Oecophyllibacter</taxon>
    </lineage>
</organism>
<dbReference type="PANTHER" id="PTHR37944">
    <property type="entry name" value="PORIN B"/>
    <property type="match status" value="1"/>
</dbReference>
<dbReference type="EMBL" id="SORZ01000002">
    <property type="protein sequence ID" value="TPW34555.1"/>
    <property type="molecule type" value="Genomic_DNA"/>
</dbReference>
<dbReference type="InterPro" id="IPR052932">
    <property type="entry name" value="OprB_Porin"/>
</dbReference>
<dbReference type="AlphaFoldDB" id="A0A506UMK9"/>
<dbReference type="InterPro" id="IPR007049">
    <property type="entry name" value="Carb-sel_porin_OprB"/>
</dbReference>
<evidence type="ECO:0000256" key="1">
    <source>
        <dbReference type="ARBA" id="ARBA00008769"/>
    </source>
</evidence>
<dbReference type="GO" id="GO:0016020">
    <property type="term" value="C:membrane"/>
    <property type="evidence" value="ECO:0007669"/>
    <property type="project" value="InterPro"/>
</dbReference>
<comment type="caution">
    <text evidence="3">The sequence shown here is derived from an EMBL/GenBank/DDBJ whole genome shotgun (WGS) entry which is preliminary data.</text>
</comment>
<comment type="similarity">
    <text evidence="1 2">Belongs to the OprB family.</text>
</comment>
<evidence type="ECO:0000256" key="2">
    <source>
        <dbReference type="RuleBase" id="RU363072"/>
    </source>
</evidence>